<dbReference type="PANTHER" id="PTHR37048:SF2">
    <property type="entry name" value="QUESTIONABLE PROTEIN"/>
    <property type="match status" value="1"/>
</dbReference>
<dbReference type="PANTHER" id="PTHR37048">
    <property type="entry name" value="QUESTIONABLE PROTEIN"/>
    <property type="match status" value="1"/>
</dbReference>
<dbReference type="EMBL" id="ML991772">
    <property type="protein sequence ID" value="KAF2239580.1"/>
    <property type="molecule type" value="Genomic_DNA"/>
</dbReference>
<accession>A0A6A6HQ59</accession>
<feature type="transmembrane region" description="Helical" evidence="2">
    <location>
        <begin position="289"/>
        <end position="321"/>
    </location>
</feature>
<sequence>MSITMNGPRPSRYKRHSTSSQGDALVHYEPGSICWLKARDDFVDDIDSIAELPDGCYNHPAVLLWTEGSGMKAVIFLITSFNGVPLHVKHAKSKALREQHLPISPSPPHPDSGILLEIDGDPLRNTSCVKVKNVRVCTTRALRPYGARKLTAPSYDLLMKFAPAKPSSADISAVKTQRGLRSQYIKALSPSSIANTSLPAPNRSSRHKHGHVTHTSFPHTQPPRRTRQRTELEDPLLRSLLQSPHQAVSRPPRTEAIYGTFTARDHTSHLPVYTSQRPVSPSSENKFSYLGLFEVVIVLVLLVTVLGGGLYGIVMLARALWPGISKWIKKMLSGKIIGHNNFY</sequence>
<dbReference type="OrthoDB" id="3537171at2759"/>
<reference evidence="3" key="1">
    <citation type="journal article" date="2020" name="Stud. Mycol.">
        <title>101 Dothideomycetes genomes: a test case for predicting lifestyles and emergence of pathogens.</title>
        <authorList>
            <person name="Haridas S."/>
            <person name="Albert R."/>
            <person name="Binder M."/>
            <person name="Bloem J."/>
            <person name="Labutti K."/>
            <person name="Salamov A."/>
            <person name="Andreopoulos B."/>
            <person name="Baker S."/>
            <person name="Barry K."/>
            <person name="Bills G."/>
            <person name="Bluhm B."/>
            <person name="Cannon C."/>
            <person name="Castanera R."/>
            <person name="Culley D."/>
            <person name="Daum C."/>
            <person name="Ezra D."/>
            <person name="Gonzalez J."/>
            <person name="Henrissat B."/>
            <person name="Kuo A."/>
            <person name="Liang C."/>
            <person name="Lipzen A."/>
            <person name="Lutzoni F."/>
            <person name="Magnuson J."/>
            <person name="Mondo S."/>
            <person name="Nolan M."/>
            <person name="Ohm R."/>
            <person name="Pangilinan J."/>
            <person name="Park H.-J."/>
            <person name="Ramirez L."/>
            <person name="Alfaro M."/>
            <person name="Sun H."/>
            <person name="Tritt A."/>
            <person name="Yoshinaga Y."/>
            <person name="Zwiers L.-H."/>
            <person name="Turgeon B."/>
            <person name="Goodwin S."/>
            <person name="Spatafora J."/>
            <person name="Crous P."/>
            <person name="Grigoriev I."/>
        </authorList>
    </citation>
    <scope>NUCLEOTIDE SEQUENCE</scope>
    <source>
        <strain evidence="3">Tuck. ex Michener</strain>
    </source>
</reference>
<feature type="region of interest" description="Disordered" evidence="1">
    <location>
        <begin position="193"/>
        <end position="230"/>
    </location>
</feature>
<feature type="compositionally biased region" description="Polar residues" evidence="1">
    <location>
        <begin position="193"/>
        <end position="203"/>
    </location>
</feature>
<evidence type="ECO:0000313" key="3">
    <source>
        <dbReference type="EMBL" id="KAF2239580.1"/>
    </source>
</evidence>
<evidence type="ECO:0000256" key="1">
    <source>
        <dbReference type="SAM" id="MobiDB-lite"/>
    </source>
</evidence>
<keyword evidence="2" id="KW-0812">Transmembrane</keyword>
<feature type="region of interest" description="Disordered" evidence="1">
    <location>
        <begin position="1"/>
        <end position="21"/>
    </location>
</feature>
<dbReference type="Proteomes" id="UP000800092">
    <property type="component" value="Unassembled WGS sequence"/>
</dbReference>
<proteinExistence type="predicted"/>
<name>A0A6A6HQ59_VIRVR</name>
<evidence type="ECO:0000256" key="2">
    <source>
        <dbReference type="SAM" id="Phobius"/>
    </source>
</evidence>
<gene>
    <name evidence="3" type="ORF">EV356DRAFT_104300</name>
</gene>
<keyword evidence="4" id="KW-1185">Reference proteome</keyword>
<keyword evidence="2" id="KW-1133">Transmembrane helix</keyword>
<evidence type="ECO:0000313" key="4">
    <source>
        <dbReference type="Proteomes" id="UP000800092"/>
    </source>
</evidence>
<protein>
    <submittedName>
        <fullName evidence="3">Uncharacterized protein</fullName>
    </submittedName>
</protein>
<keyword evidence="2" id="KW-0472">Membrane</keyword>
<dbReference type="AlphaFoldDB" id="A0A6A6HQ59"/>
<organism evidence="3 4">
    <name type="scientific">Viridothelium virens</name>
    <name type="common">Speckled blister lichen</name>
    <name type="synonym">Trypethelium virens</name>
    <dbReference type="NCBI Taxonomy" id="1048519"/>
    <lineage>
        <taxon>Eukaryota</taxon>
        <taxon>Fungi</taxon>
        <taxon>Dikarya</taxon>
        <taxon>Ascomycota</taxon>
        <taxon>Pezizomycotina</taxon>
        <taxon>Dothideomycetes</taxon>
        <taxon>Dothideomycetes incertae sedis</taxon>
        <taxon>Trypetheliales</taxon>
        <taxon>Trypetheliaceae</taxon>
        <taxon>Viridothelium</taxon>
    </lineage>
</organism>